<dbReference type="Proteomes" id="UP001146351">
    <property type="component" value="Unassembled WGS sequence"/>
</dbReference>
<accession>A0A9W9LW21</accession>
<reference evidence="1" key="1">
    <citation type="submission" date="2022-11" db="EMBL/GenBank/DDBJ databases">
        <authorList>
            <person name="Petersen C."/>
        </authorList>
    </citation>
    <scope>NUCLEOTIDE SEQUENCE</scope>
    <source>
        <strain evidence="1">IBT 21917</strain>
    </source>
</reference>
<dbReference type="AlphaFoldDB" id="A0A9W9LW21"/>
<dbReference type="EMBL" id="JAPQKO010000002">
    <property type="protein sequence ID" value="KAJ5180176.1"/>
    <property type="molecule type" value="Genomic_DNA"/>
</dbReference>
<reference evidence="1" key="2">
    <citation type="journal article" date="2023" name="IMA Fungus">
        <title>Comparative genomic study of the Penicillium genus elucidates a diverse pangenome and 15 lateral gene transfer events.</title>
        <authorList>
            <person name="Petersen C."/>
            <person name="Sorensen T."/>
            <person name="Nielsen M.R."/>
            <person name="Sondergaard T.E."/>
            <person name="Sorensen J.L."/>
            <person name="Fitzpatrick D.A."/>
            <person name="Frisvad J.C."/>
            <person name="Nielsen K.L."/>
        </authorList>
    </citation>
    <scope>NUCLEOTIDE SEQUENCE</scope>
    <source>
        <strain evidence="1">IBT 21917</strain>
    </source>
</reference>
<protein>
    <submittedName>
        <fullName evidence="1">Uncharacterized protein</fullName>
    </submittedName>
</protein>
<keyword evidence="2" id="KW-1185">Reference proteome</keyword>
<dbReference type="OrthoDB" id="5427059at2759"/>
<sequence length="398" mass="45920">MARENLHGLPPEIILQIMHQLPDLESLESMIQIFRDARRGLLTRMVPKLYGELMPEAIAAIRSEGLSLTRNMKQAIAVLDDRRRWKEIVDLQKQRENRPDTFVNMGEVMKLLRLHKTVQFFLKDFPEHQRLSQRLLTGENRIDWLDVAFRLSDTETLRLTRALLRIQTYCRIFGKQETRMSGPNPSLLLEYLDPNSGPCPDFGLLPPWKMEEIACVWKYLQEKSSPLINQVRKNLLSLSGLGTGKLNMDQVLERRQFRITDVCDGMDARMPLFIGPMFMYRLAHAKPGHQSTMAVANDPGNSNAREVEAFLINPSLRPGAERLLDPVEKYDVDTVEELESTFTDLERPSVGWMEKIKTWSLAQESAAVPAFIPIWHLDDHFGDDPDWRWGSAIWDEAD</sequence>
<proteinExistence type="predicted"/>
<organism evidence="1 2">
    <name type="scientific">Penicillium capsulatum</name>
    <dbReference type="NCBI Taxonomy" id="69766"/>
    <lineage>
        <taxon>Eukaryota</taxon>
        <taxon>Fungi</taxon>
        <taxon>Dikarya</taxon>
        <taxon>Ascomycota</taxon>
        <taxon>Pezizomycotina</taxon>
        <taxon>Eurotiomycetes</taxon>
        <taxon>Eurotiomycetidae</taxon>
        <taxon>Eurotiales</taxon>
        <taxon>Aspergillaceae</taxon>
        <taxon>Penicillium</taxon>
    </lineage>
</organism>
<name>A0A9W9LW21_9EURO</name>
<evidence type="ECO:0000313" key="2">
    <source>
        <dbReference type="Proteomes" id="UP001146351"/>
    </source>
</evidence>
<gene>
    <name evidence="1" type="ORF">N7492_003386</name>
</gene>
<evidence type="ECO:0000313" key="1">
    <source>
        <dbReference type="EMBL" id="KAJ5180176.1"/>
    </source>
</evidence>
<comment type="caution">
    <text evidence="1">The sequence shown here is derived from an EMBL/GenBank/DDBJ whole genome shotgun (WGS) entry which is preliminary data.</text>
</comment>